<dbReference type="SUPFAM" id="SSF53383">
    <property type="entry name" value="PLP-dependent transferases"/>
    <property type="match status" value="1"/>
</dbReference>
<dbReference type="PANTHER" id="PTHR11808">
    <property type="entry name" value="TRANS-SULFURATION ENZYME FAMILY MEMBER"/>
    <property type="match status" value="1"/>
</dbReference>
<gene>
    <name evidence="6" type="ORF">QNH39_19435</name>
</gene>
<dbReference type="AlphaFoldDB" id="A0AA95S9H9"/>
<dbReference type="PROSITE" id="PS00868">
    <property type="entry name" value="CYS_MET_METAB_PP"/>
    <property type="match status" value="1"/>
</dbReference>
<sequence length="377" mass="40937">MRRKTKLIHGGISEDPATGAVSFPIYQVSTYKQEGVGGHKGFEYSRTGNPTRNALEELIKDLEGGEAGFAFGSGMAAMTAVMMLFNSGDHVILTDDVYGGSFRVMTKVLNRLGIDSTFVDTTELENIKNEIRPNTKAIHLETPTNPLLKITDIQAVAKLAKEQNLLTIVDNTFSTPYWQNPIELGADIVLHSATKYLGGHSDVVAGLAVVNSKELAEDLHFIQNSTGGILGPQDSWLLIRGMRTLGIRLEEMETNTAAIVAFLQGHSAVKKVFYPGLETHPNHELAKQQTRGFGGMVSFDVGSAENADRLLSKVKYFTLAESLGAVESLISVPARMTHASIPAERRAELGITDGLVRISVGLEDIEDLLEDLTQALE</sequence>
<evidence type="ECO:0000313" key="7">
    <source>
        <dbReference type="Proteomes" id="UP001178288"/>
    </source>
</evidence>
<dbReference type="PIRSF" id="PIRSF001434">
    <property type="entry name" value="CGS"/>
    <property type="match status" value="1"/>
</dbReference>
<dbReference type="KEGG" id="nnv:QNH39_19435"/>
<dbReference type="EMBL" id="CP126114">
    <property type="protein sequence ID" value="WHY84807.1"/>
    <property type="molecule type" value="Genomic_DNA"/>
</dbReference>
<keyword evidence="7" id="KW-1185">Reference proteome</keyword>
<dbReference type="GO" id="GO:0005737">
    <property type="term" value="C:cytoplasm"/>
    <property type="evidence" value="ECO:0007669"/>
    <property type="project" value="TreeGrafter"/>
</dbReference>
<dbReference type="NCBIfam" id="NF005810">
    <property type="entry name" value="PRK07671.1"/>
    <property type="match status" value="1"/>
</dbReference>
<evidence type="ECO:0000256" key="5">
    <source>
        <dbReference type="RuleBase" id="RU362118"/>
    </source>
</evidence>
<dbReference type="GO" id="GO:0030170">
    <property type="term" value="F:pyridoxal phosphate binding"/>
    <property type="evidence" value="ECO:0007669"/>
    <property type="project" value="InterPro"/>
</dbReference>
<dbReference type="Proteomes" id="UP001178288">
    <property type="component" value="Chromosome"/>
</dbReference>
<reference evidence="6" key="1">
    <citation type="submission" date="2023-05" db="EMBL/GenBank/DDBJ databases">
        <title>Comparative genomics of Bacillaceae isolates and their secondary metabolite potential.</title>
        <authorList>
            <person name="Song L."/>
            <person name="Nielsen L.J."/>
            <person name="Mohite O."/>
            <person name="Xu X."/>
            <person name="Weber T."/>
            <person name="Kovacs A.T."/>
        </authorList>
    </citation>
    <scope>NUCLEOTIDE SEQUENCE</scope>
    <source>
        <strain evidence="6">XLM17</strain>
    </source>
</reference>
<evidence type="ECO:0000256" key="2">
    <source>
        <dbReference type="ARBA" id="ARBA00009077"/>
    </source>
</evidence>
<dbReference type="InterPro" id="IPR054542">
    <property type="entry name" value="Cys_met_metab_PP"/>
</dbReference>
<evidence type="ECO:0000256" key="1">
    <source>
        <dbReference type="ARBA" id="ARBA00001933"/>
    </source>
</evidence>
<dbReference type="PANTHER" id="PTHR11808:SF15">
    <property type="entry name" value="CYSTATHIONINE GAMMA-LYASE"/>
    <property type="match status" value="1"/>
</dbReference>
<name>A0AA95S9H9_9BACI</name>
<comment type="cofactor">
    <cofactor evidence="1 5">
        <name>pyridoxal 5'-phosphate</name>
        <dbReference type="ChEBI" id="CHEBI:597326"/>
    </cofactor>
</comment>
<dbReference type="Gene3D" id="3.40.640.10">
    <property type="entry name" value="Type I PLP-dependent aspartate aminotransferase-like (Major domain)"/>
    <property type="match status" value="1"/>
</dbReference>
<keyword evidence="3 4" id="KW-0663">Pyridoxal phosphate</keyword>
<feature type="modified residue" description="N6-(pyridoxal phosphate)lysine" evidence="4">
    <location>
        <position position="195"/>
    </location>
</feature>
<dbReference type="InterPro" id="IPR015422">
    <property type="entry name" value="PyrdxlP-dep_Trfase_small"/>
</dbReference>
<dbReference type="InterPro" id="IPR015424">
    <property type="entry name" value="PyrdxlP-dep_Trfase"/>
</dbReference>
<proteinExistence type="inferred from homology"/>
<dbReference type="Gene3D" id="3.90.1150.10">
    <property type="entry name" value="Aspartate Aminotransferase, domain 1"/>
    <property type="match status" value="1"/>
</dbReference>
<dbReference type="Pfam" id="PF01053">
    <property type="entry name" value="Cys_Met_Meta_PP"/>
    <property type="match status" value="1"/>
</dbReference>
<dbReference type="FunFam" id="3.40.640.10:FF:000009">
    <property type="entry name" value="Cystathionine gamma-synthase homolog"/>
    <property type="match status" value="1"/>
</dbReference>
<dbReference type="GO" id="GO:0019343">
    <property type="term" value="P:cysteine biosynthetic process via cystathionine"/>
    <property type="evidence" value="ECO:0007669"/>
    <property type="project" value="TreeGrafter"/>
</dbReference>
<protein>
    <submittedName>
        <fullName evidence="6">Bifunctional cystathionine gamma-lyase/homocysteine desulfhydrase</fullName>
    </submittedName>
</protein>
<evidence type="ECO:0000256" key="4">
    <source>
        <dbReference type="PIRSR" id="PIRSR001434-2"/>
    </source>
</evidence>
<dbReference type="RefSeq" id="WP_066090322.1">
    <property type="nucleotide sequence ID" value="NZ_CP126114.1"/>
</dbReference>
<organism evidence="6 7">
    <name type="scientific">Neobacillus novalis</name>
    <dbReference type="NCBI Taxonomy" id="220687"/>
    <lineage>
        <taxon>Bacteria</taxon>
        <taxon>Bacillati</taxon>
        <taxon>Bacillota</taxon>
        <taxon>Bacilli</taxon>
        <taxon>Bacillales</taxon>
        <taxon>Bacillaceae</taxon>
        <taxon>Neobacillus</taxon>
    </lineage>
</organism>
<accession>A0AA95S9H9</accession>
<dbReference type="FunFam" id="3.90.1150.10:FF:000008">
    <property type="entry name" value="Cystathionine gamma-synthase"/>
    <property type="match status" value="1"/>
</dbReference>
<dbReference type="GO" id="GO:0004123">
    <property type="term" value="F:cystathionine gamma-lyase activity"/>
    <property type="evidence" value="ECO:0007669"/>
    <property type="project" value="TreeGrafter"/>
</dbReference>
<dbReference type="InterPro" id="IPR015421">
    <property type="entry name" value="PyrdxlP-dep_Trfase_major"/>
</dbReference>
<comment type="similarity">
    <text evidence="2 5">Belongs to the trans-sulfuration enzymes family.</text>
</comment>
<dbReference type="GO" id="GO:0019346">
    <property type="term" value="P:transsulfuration"/>
    <property type="evidence" value="ECO:0007669"/>
    <property type="project" value="InterPro"/>
</dbReference>
<dbReference type="CDD" id="cd00614">
    <property type="entry name" value="CGS_like"/>
    <property type="match status" value="1"/>
</dbReference>
<evidence type="ECO:0000313" key="6">
    <source>
        <dbReference type="EMBL" id="WHY84807.1"/>
    </source>
</evidence>
<evidence type="ECO:0000256" key="3">
    <source>
        <dbReference type="ARBA" id="ARBA00022898"/>
    </source>
</evidence>
<dbReference type="InterPro" id="IPR000277">
    <property type="entry name" value="Cys/Met-Metab_PyrdxlP-dep_enz"/>
</dbReference>
<dbReference type="GO" id="GO:0003962">
    <property type="term" value="F:cystathionine gamma-synthase activity"/>
    <property type="evidence" value="ECO:0007669"/>
    <property type="project" value="TreeGrafter"/>
</dbReference>